<dbReference type="InterPro" id="IPR038069">
    <property type="entry name" value="Pelota/DOM34_N"/>
</dbReference>
<evidence type="ECO:0000256" key="1">
    <source>
        <dbReference type="ARBA" id="ARBA00001968"/>
    </source>
</evidence>
<dbReference type="GO" id="GO:0070651">
    <property type="term" value="P:nonfunctional rRNA decay"/>
    <property type="evidence" value="ECO:0007669"/>
    <property type="project" value="TreeGrafter"/>
</dbReference>
<evidence type="ECO:0000256" key="5">
    <source>
        <dbReference type="ARBA" id="ARBA00022723"/>
    </source>
</evidence>
<dbReference type="FunFam" id="3.30.1330.30:FF:000008">
    <property type="entry name" value="Protein pelota homolog"/>
    <property type="match status" value="1"/>
</dbReference>
<dbReference type="InterPro" id="IPR005140">
    <property type="entry name" value="eRF1_Pelota-like_N"/>
</dbReference>
<dbReference type="PANTHER" id="PTHR10853">
    <property type="entry name" value="PELOTA"/>
    <property type="match status" value="1"/>
</dbReference>
<dbReference type="GO" id="GO:0070966">
    <property type="term" value="P:nuclear-transcribed mRNA catabolic process, no-go decay"/>
    <property type="evidence" value="ECO:0007669"/>
    <property type="project" value="InterPro"/>
</dbReference>
<dbReference type="SUPFAM" id="SSF159065">
    <property type="entry name" value="Dom34/Pelota N-terminal domain-like"/>
    <property type="match status" value="1"/>
</dbReference>
<dbReference type="Gene3D" id="2.30.30.870">
    <property type="entry name" value="Pelota, domain A"/>
    <property type="match status" value="1"/>
</dbReference>
<dbReference type="GO" id="GO:0071025">
    <property type="term" value="P:RNA surveillance"/>
    <property type="evidence" value="ECO:0007669"/>
    <property type="project" value="InterPro"/>
</dbReference>
<feature type="region of interest" description="Disordered" evidence="7">
    <location>
        <begin position="379"/>
        <end position="408"/>
    </location>
</feature>
<comment type="function">
    <text evidence="6">Component of the Pelota-HBS1L complex, a complex that recognizes stalled ribosomes and triggers the No-Go Decay (NGD) pathway. In the Pelota-HBS1L complex, pelo recognizes ribosomes stalled at the 3' end of an mRNA and engages stalled ribosomes by destabilizing mRNA in the mRNA channel.</text>
</comment>
<dbReference type="NCBIfam" id="TIGR00111">
    <property type="entry name" value="pelota"/>
    <property type="match status" value="1"/>
</dbReference>
<comment type="similarity">
    <text evidence="3 6">Belongs to the eukaryotic release factor 1 family. Pelota subfamily.</text>
</comment>
<dbReference type="InterPro" id="IPR042226">
    <property type="entry name" value="eFR1_2_sf"/>
</dbReference>
<keyword evidence="5 6" id="KW-0479">Metal-binding</keyword>
<comment type="cofactor">
    <cofactor evidence="1 6">
        <name>a divalent metal cation</name>
        <dbReference type="ChEBI" id="CHEBI:60240"/>
    </cofactor>
</comment>
<evidence type="ECO:0000256" key="6">
    <source>
        <dbReference type="RuleBase" id="RU362019"/>
    </source>
</evidence>
<dbReference type="SMART" id="SM01194">
    <property type="entry name" value="eRF1_1"/>
    <property type="match status" value="1"/>
</dbReference>
<dbReference type="Pfam" id="PF26356">
    <property type="entry name" value="Pelota_N"/>
    <property type="match status" value="1"/>
</dbReference>
<dbReference type="GO" id="GO:0070481">
    <property type="term" value="P:nuclear-transcribed mRNA catabolic process, non-stop decay"/>
    <property type="evidence" value="ECO:0007669"/>
    <property type="project" value="InterPro"/>
</dbReference>
<keyword evidence="4 6" id="KW-0963">Cytoplasm</keyword>
<dbReference type="FunFam" id="2.30.30.870:FF:000001">
    <property type="entry name" value="Protein pelota homolog"/>
    <property type="match status" value="1"/>
</dbReference>
<reference evidence="10" key="1">
    <citation type="submission" date="2022-11" db="UniProtKB">
        <authorList>
            <consortium name="WormBaseParasite"/>
        </authorList>
    </citation>
    <scope>IDENTIFICATION</scope>
</reference>
<dbReference type="Pfam" id="PF03464">
    <property type="entry name" value="eRF1_2"/>
    <property type="match status" value="1"/>
</dbReference>
<dbReference type="InterPro" id="IPR005141">
    <property type="entry name" value="eRF1_2"/>
</dbReference>
<dbReference type="Pfam" id="PF03465">
    <property type="entry name" value="eRF1_3"/>
    <property type="match status" value="1"/>
</dbReference>
<evidence type="ECO:0000256" key="4">
    <source>
        <dbReference type="ARBA" id="ARBA00022490"/>
    </source>
</evidence>
<accession>A0A914BW43</accession>
<proteinExistence type="inferred from homology"/>
<feature type="domain" description="eRF1/Pelota-like N-terminal" evidence="8">
    <location>
        <begin position="1"/>
        <end position="130"/>
    </location>
</feature>
<organism evidence="9 10">
    <name type="scientific">Acrobeloides nanus</name>
    <dbReference type="NCBI Taxonomy" id="290746"/>
    <lineage>
        <taxon>Eukaryota</taxon>
        <taxon>Metazoa</taxon>
        <taxon>Ecdysozoa</taxon>
        <taxon>Nematoda</taxon>
        <taxon>Chromadorea</taxon>
        <taxon>Rhabditida</taxon>
        <taxon>Tylenchina</taxon>
        <taxon>Cephalobomorpha</taxon>
        <taxon>Cephaloboidea</taxon>
        <taxon>Cephalobidae</taxon>
        <taxon>Acrobeloides</taxon>
    </lineage>
</organism>
<dbReference type="Proteomes" id="UP000887540">
    <property type="component" value="Unplaced"/>
</dbReference>
<feature type="compositionally biased region" description="Acidic residues" evidence="7">
    <location>
        <begin position="395"/>
        <end position="408"/>
    </location>
</feature>
<sequence length="408" mass="46156">MKLLKKYLEKDNAGDITLICEEPEDMWHVYNLVRVGDTVRTSTMRKITNESSTGSISSQRVQMTLAVVVETIDFDPSVCSLHLKGKNVHESAHVKLGAYHTLDLELNRKFTLHKSEWDIIDLQRLEQCLDPANKADVASIVMHEGLAHVCLLSSAMTIVKAKIDMQVTKKRKGFTSQHDKSLIRFFDAVAAAFLRHVNIDQFKCVLIASPGFLREQFFTHLMEYADKQGKKFSSIQRSKILLVHSSNGFKHALKEVLEDPSVAARISDTKAQAEVKALNLFMELMSTDHARAFYGYKHVKMANEQQAIETLMVSDNLFRSHDIPQRKKYVELVESVKNQGGTVLIFSSMHVSGEQLSMLTGIAAILRFPLPDIENEEMSDEEIIPEEIPQPPEYPPEEIIEDENGWSG</sequence>
<evidence type="ECO:0000313" key="10">
    <source>
        <dbReference type="WBParaSite" id="ACRNAN_Path_1129.g4366.t1"/>
    </source>
</evidence>
<dbReference type="Gene3D" id="3.30.420.60">
    <property type="entry name" value="eRF1 domain 2"/>
    <property type="match status" value="1"/>
</dbReference>
<protein>
    <recommendedName>
        <fullName evidence="6">Protein pelota homolog</fullName>
    </recommendedName>
</protein>
<dbReference type="GO" id="GO:0032790">
    <property type="term" value="P:ribosome disassembly"/>
    <property type="evidence" value="ECO:0007669"/>
    <property type="project" value="TreeGrafter"/>
</dbReference>
<dbReference type="SUPFAM" id="SSF53137">
    <property type="entry name" value="Translational machinery components"/>
    <property type="match status" value="1"/>
</dbReference>
<dbReference type="Gene3D" id="3.30.1330.30">
    <property type="match status" value="1"/>
</dbReference>
<comment type="subcellular location">
    <subcellularLocation>
        <location evidence="2 6">Cytoplasm</location>
    </subcellularLocation>
</comment>
<evidence type="ECO:0000256" key="7">
    <source>
        <dbReference type="SAM" id="MobiDB-lite"/>
    </source>
</evidence>
<evidence type="ECO:0000256" key="3">
    <source>
        <dbReference type="ARBA" id="ARBA00009504"/>
    </source>
</evidence>
<dbReference type="SUPFAM" id="SSF55315">
    <property type="entry name" value="L30e-like"/>
    <property type="match status" value="1"/>
</dbReference>
<dbReference type="InterPro" id="IPR029064">
    <property type="entry name" value="Ribosomal_eL30-like_sf"/>
</dbReference>
<dbReference type="GO" id="GO:0005737">
    <property type="term" value="C:cytoplasm"/>
    <property type="evidence" value="ECO:0007669"/>
    <property type="project" value="UniProtKB-SubCell"/>
</dbReference>
<dbReference type="InterPro" id="IPR004405">
    <property type="entry name" value="TF_pelota"/>
</dbReference>
<keyword evidence="9" id="KW-1185">Reference proteome</keyword>
<dbReference type="GO" id="GO:0046872">
    <property type="term" value="F:metal ion binding"/>
    <property type="evidence" value="ECO:0007669"/>
    <property type="project" value="UniProtKB-KW"/>
</dbReference>
<dbReference type="InterPro" id="IPR058547">
    <property type="entry name" value="Pelota_N"/>
</dbReference>
<dbReference type="WBParaSite" id="ACRNAN_Path_1129.g4366.t1">
    <property type="protein sequence ID" value="ACRNAN_Path_1129.g4366.t1"/>
    <property type="gene ID" value="ACRNAN_Path_1129.g4366"/>
</dbReference>
<name>A0A914BW43_9BILA</name>
<dbReference type="PANTHER" id="PTHR10853:SF0">
    <property type="entry name" value="PROTEIN PELOTA HOMOLOG"/>
    <property type="match status" value="1"/>
</dbReference>
<dbReference type="InterPro" id="IPR005142">
    <property type="entry name" value="eRF1_3"/>
</dbReference>
<evidence type="ECO:0000313" key="9">
    <source>
        <dbReference type="Proteomes" id="UP000887540"/>
    </source>
</evidence>
<evidence type="ECO:0000256" key="2">
    <source>
        <dbReference type="ARBA" id="ARBA00004496"/>
    </source>
</evidence>
<evidence type="ECO:0000259" key="8">
    <source>
        <dbReference type="SMART" id="SM01194"/>
    </source>
</evidence>
<dbReference type="AlphaFoldDB" id="A0A914BW43"/>